<sequence>MWPNTTVLSLKSQIKRCQNDTGTFVLEEFLLLESKAFRDEKLRSWSTKTKAPPPAAGPTLGLISDTPTARPDKTGC</sequence>
<gene>
    <name evidence="2" type="ORF">EVAR_24740_1</name>
</gene>
<dbReference type="AlphaFoldDB" id="A0A4C1VER8"/>
<dbReference type="Proteomes" id="UP000299102">
    <property type="component" value="Unassembled WGS sequence"/>
</dbReference>
<comment type="caution">
    <text evidence="2">The sequence shown here is derived from an EMBL/GenBank/DDBJ whole genome shotgun (WGS) entry which is preliminary data.</text>
</comment>
<proteinExistence type="predicted"/>
<organism evidence="2 3">
    <name type="scientific">Eumeta variegata</name>
    <name type="common">Bagworm moth</name>
    <name type="synonym">Eumeta japonica</name>
    <dbReference type="NCBI Taxonomy" id="151549"/>
    <lineage>
        <taxon>Eukaryota</taxon>
        <taxon>Metazoa</taxon>
        <taxon>Ecdysozoa</taxon>
        <taxon>Arthropoda</taxon>
        <taxon>Hexapoda</taxon>
        <taxon>Insecta</taxon>
        <taxon>Pterygota</taxon>
        <taxon>Neoptera</taxon>
        <taxon>Endopterygota</taxon>
        <taxon>Lepidoptera</taxon>
        <taxon>Glossata</taxon>
        <taxon>Ditrysia</taxon>
        <taxon>Tineoidea</taxon>
        <taxon>Psychidae</taxon>
        <taxon>Oiketicinae</taxon>
        <taxon>Eumeta</taxon>
    </lineage>
</organism>
<feature type="region of interest" description="Disordered" evidence="1">
    <location>
        <begin position="43"/>
        <end position="76"/>
    </location>
</feature>
<dbReference type="EMBL" id="BGZK01000322">
    <property type="protein sequence ID" value="GBP36737.1"/>
    <property type="molecule type" value="Genomic_DNA"/>
</dbReference>
<reference evidence="2 3" key="1">
    <citation type="journal article" date="2019" name="Commun. Biol.">
        <title>The bagworm genome reveals a unique fibroin gene that provides high tensile strength.</title>
        <authorList>
            <person name="Kono N."/>
            <person name="Nakamura H."/>
            <person name="Ohtoshi R."/>
            <person name="Tomita M."/>
            <person name="Numata K."/>
            <person name="Arakawa K."/>
        </authorList>
    </citation>
    <scope>NUCLEOTIDE SEQUENCE [LARGE SCALE GENOMIC DNA]</scope>
</reference>
<accession>A0A4C1VER8</accession>
<protein>
    <submittedName>
        <fullName evidence="2">Uncharacterized protein</fullName>
    </submittedName>
</protein>
<keyword evidence="3" id="KW-1185">Reference proteome</keyword>
<evidence type="ECO:0000313" key="3">
    <source>
        <dbReference type="Proteomes" id="UP000299102"/>
    </source>
</evidence>
<evidence type="ECO:0000256" key="1">
    <source>
        <dbReference type="SAM" id="MobiDB-lite"/>
    </source>
</evidence>
<name>A0A4C1VER8_EUMVA</name>
<evidence type="ECO:0000313" key="2">
    <source>
        <dbReference type="EMBL" id="GBP36737.1"/>
    </source>
</evidence>